<evidence type="ECO:0000313" key="2">
    <source>
        <dbReference type="Proteomes" id="UP000182124"/>
    </source>
</evidence>
<dbReference type="EMBL" id="FMTY01000018">
    <property type="protein sequence ID" value="SCX19342.1"/>
    <property type="molecule type" value="Genomic_DNA"/>
</dbReference>
<dbReference type="AlphaFoldDB" id="A0A1G4WBP5"/>
<proteinExistence type="predicted"/>
<feature type="non-terminal residue" evidence="1">
    <location>
        <position position="1"/>
    </location>
</feature>
<sequence>PEYLSTILGQYINCIYINQLEPKKGNTNRIFEKLNVYWQPLTGSFMQWRV</sequence>
<name>A0A1G4WBP5_9FLAO</name>
<organism evidence="1 2">
    <name type="scientific">Flavobacterium saliperosum</name>
    <dbReference type="NCBI Taxonomy" id="329186"/>
    <lineage>
        <taxon>Bacteria</taxon>
        <taxon>Pseudomonadati</taxon>
        <taxon>Bacteroidota</taxon>
        <taxon>Flavobacteriia</taxon>
        <taxon>Flavobacteriales</taxon>
        <taxon>Flavobacteriaceae</taxon>
        <taxon>Flavobacterium</taxon>
    </lineage>
</organism>
<accession>A0A1G4WBP5</accession>
<evidence type="ECO:0000313" key="1">
    <source>
        <dbReference type="EMBL" id="SCX19342.1"/>
    </source>
</evidence>
<gene>
    <name evidence="1" type="ORF">SAMN02927925_02794</name>
</gene>
<reference evidence="1 2" key="1">
    <citation type="submission" date="2016-10" db="EMBL/GenBank/DDBJ databases">
        <authorList>
            <person name="de Groot N.N."/>
        </authorList>
    </citation>
    <scope>NUCLEOTIDE SEQUENCE [LARGE SCALE GENOMIC DNA]</scope>
    <source>
        <strain evidence="1 2">CGMCC 1.3801</strain>
    </source>
</reference>
<protein>
    <submittedName>
        <fullName evidence="1">Uncharacterized protein</fullName>
    </submittedName>
</protein>
<dbReference type="Proteomes" id="UP000182124">
    <property type="component" value="Unassembled WGS sequence"/>
</dbReference>